<evidence type="ECO:0000313" key="3">
    <source>
        <dbReference type="Proteomes" id="UP000294933"/>
    </source>
</evidence>
<feature type="compositionally biased region" description="Low complexity" evidence="1">
    <location>
        <begin position="665"/>
        <end position="681"/>
    </location>
</feature>
<protein>
    <submittedName>
        <fullName evidence="2">Uncharacterized protein</fullName>
    </submittedName>
</protein>
<feature type="region of interest" description="Disordered" evidence="1">
    <location>
        <begin position="637"/>
        <end position="698"/>
    </location>
</feature>
<reference evidence="2 3" key="1">
    <citation type="submission" date="2018-06" db="EMBL/GenBank/DDBJ databases">
        <title>A transcriptomic atlas of mushroom development highlights an independent origin of complex multicellularity.</title>
        <authorList>
            <consortium name="DOE Joint Genome Institute"/>
            <person name="Krizsan K."/>
            <person name="Almasi E."/>
            <person name="Merenyi Z."/>
            <person name="Sahu N."/>
            <person name="Viragh M."/>
            <person name="Koszo T."/>
            <person name="Mondo S."/>
            <person name="Kiss B."/>
            <person name="Balint B."/>
            <person name="Kues U."/>
            <person name="Barry K."/>
            <person name="Hegedus J.C."/>
            <person name="Henrissat B."/>
            <person name="Johnson J."/>
            <person name="Lipzen A."/>
            <person name="Ohm R."/>
            <person name="Nagy I."/>
            <person name="Pangilinan J."/>
            <person name="Yan J."/>
            <person name="Xiong Y."/>
            <person name="Grigoriev I.V."/>
            <person name="Hibbett D.S."/>
            <person name="Nagy L.G."/>
        </authorList>
    </citation>
    <scope>NUCLEOTIDE SEQUENCE [LARGE SCALE GENOMIC DNA]</scope>
    <source>
        <strain evidence="2 3">SZMC22713</strain>
    </source>
</reference>
<dbReference type="EMBL" id="ML170186">
    <property type="protein sequence ID" value="TDL20621.1"/>
    <property type="molecule type" value="Genomic_DNA"/>
</dbReference>
<sequence length="698" mass="76381">MSSSRYSLVPLVQYAENAVLLPPRHSAAPDMPAPGKKSELKTVQNAKICMDWTGLKLPHMVPLNLSQLNLKILECADFQALSLVETMHHLSIAESNEIIEEPEITVANEEDVINSVERAPLKKAVSLLRSIDSRTIGHTVRTFDVGGSSLVPFTVRPRIGVGDVKFALFALGPWSFAPADFEEFVKIENVFTRSPDNFPQSKNNNNENCSSAQLMLAHIYNFCNENNCQFWALTSYEQWVFGVFKNDHSIGWTSPIYDMASKAPTVVQCLEYWIHSAFGAVNTWQFPIDERHVDEIKTGLSRKRQLSTGVDGGNEEMPSSKRGKGVSPVCSCDHDSDAQWDHVAGDRDGHDGVEPMLVKQAVREFLQAAELCKAYVSTQLANTSEHVPSDDSECHMQGMRDDAKQSALKALNGSSRDVPNGNGSVSISGNNYTFNNCVFHGHTPGGLRNDHILNIDLEFRPLEGIDGERPPRKDFSSIPTERTSDPYNPSQIVLQDGSASSNQALPDGDPGATPFDTITSPLSNELYFEEVDQPIGYTTTEELSAKYEDMPIPEAVNVSASGGVSNESTDANIEAIDDKPPENDASTLFTMFGITSSYIASHDEGPRANLEIYVANRLRRGADSPSFDAAAFNKYDESKDDHYPSDTHAWYPGSPSGYGNPDFALTDSPGLSPPSTSTSDGADGESTRMALDVSPHTE</sequence>
<name>A0A4Y7PZW6_9AGAM</name>
<feature type="region of interest" description="Disordered" evidence="1">
    <location>
        <begin position="304"/>
        <end position="328"/>
    </location>
</feature>
<dbReference type="VEuPathDB" id="FungiDB:BD410DRAFT_899357"/>
<feature type="compositionally biased region" description="Basic and acidic residues" evidence="1">
    <location>
        <begin position="463"/>
        <end position="475"/>
    </location>
</feature>
<keyword evidence="3" id="KW-1185">Reference proteome</keyword>
<evidence type="ECO:0000313" key="2">
    <source>
        <dbReference type="EMBL" id="TDL20621.1"/>
    </source>
</evidence>
<evidence type="ECO:0000256" key="1">
    <source>
        <dbReference type="SAM" id="MobiDB-lite"/>
    </source>
</evidence>
<dbReference type="AlphaFoldDB" id="A0A4Y7PZW6"/>
<feature type="compositionally biased region" description="Polar residues" evidence="1">
    <location>
        <begin position="477"/>
        <end position="494"/>
    </location>
</feature>
<dbReference type="OrthoDB" id="2579508at2759"/>
<dbReference type="Proteomes" id="UP000294933">
    <property type="component" value="Unassembled WGS sequence"/>
</dbReference>
<accession>A0A4Y7PZW6</accession>
<gene>
    <name evidence="2" type="ORF">BD410DRAFT_899357</name>
</gene>
<organism evidence="2 3">
    <name type="scientific">Rickenella mellea</name>
    <dbReference type="NCBI Taxonomy" id="50990"/>
    <lineage>
        <taxon>Eukaryota</taxon>
        <taxon>Fungi</taxon>
        <taxon>Dikarya</taxon>
        <taxon>Basidiomycota</taxon>
        <taxon>Agaricomycotina</taxon>
        <taxon>Agaricomycetes</taxon>
        <taxon>Hymenochaetales</taxon>
        <taxon>Rickenellaceae</taxon>
        <taxon>Rickenella</taxon>
    </lineage>
</organism>
<feature type="region of interest" description="Disordered" evidence="1">
    <location>
        <begin position="463"/>
        <end position="494"/>
    </location>
</feature>
<proteinExistence type="predicted"/>